<accession>A0A9D5HJ52</accession>
<comment type="caution">
    <text evidence="1">The sequence shown here is derived from an EMBL/GenBank/DDBJ whole genome shotgun (WGS) entry which is preliminary data.</text>
</comment>
<name>A0A9D5HJ52_9LILI</name>
<keyword evidence="2" id="KW-1185">Reference proteome</keyword>
<dbReference type="AlphaFoldDB" id="A0A9D5HJ52"/>
<reference evidence="1" key="1">
    <citation type="submission" date="2021-03" db="EMBL/GenBank/DDBJ databases">
        <authorList>
            <person name="Li Z."/>
            <person name="Yang C."/>
        </authorList>
    </citation>
    <scope>NUCLEOTIDE SEQUENCE</scope>
    <source>
        <strain evidence="1">Dzin_1.0</strain>
        <tissue evidence="1">Leaf</tissue>
    </source>
</reference>
<evidence type="ECO:0000313" key="2">
    <source>
        <dbReference type="Proteomes" id="UP001085076"/>
    </source>
</evidence>
<dbReference type="EMBL" id="JAGGNH010000003">
    <property type="protein sequence ID" value="KAJ0978288.1"/>
    <property type="molecule type" value="Genomic_DNA"/>
</dbReference>
<gene>
    <name evidence="1" type="ORF">J5N97_013762</name>
</gene>
<evidence type="ECO:0000313" key="1">
    <source>
        <dbReference type="EMBL" id="KAJ0978288.1"/>
    </source>
</evidence>
<proteinExistence type="predicted"/>
<reference evidence="1" key="2">
    <citation type="journal article" date="2022" name="Hortic Res">
        <title>The genome of Dioscorea zingiberensis sheds light on the biosynthesis, origin and evolution of the medicinally important diosgenin saponins.</title>
        <authorList>
            <person name="Li Y."/>
            <person name="Tan C."/>
            <person name="Li Z."/>
            <person name="Guo J."/>
            <person name="Li S."/>
            <person name="Chen X."/>
            <person name="Wang C."/>
            <person name="Dai X."/>
            <person name="Yang H."/>
            <person name="Song W."/>
            <person name="Hou L."/>
            <person name="Xu J."/>
            <person name="Tong Z."/>
            <person name="Xu A."/>
            <person name="Yuan X."/>
            <person name="Wang W."/>
            <person name="Yang Q."/>
            <person name="Chen L."/>
            <person name="Sun Z."/>
            <person name="Wang K."/>
            <person name="Pan B."/>
            <person name="Chen J."/>
            <person name="Bao Y."/>
            <person name="Liu F."/>
            <person name="Qi X."/>
            <person name="Gang D.R."/>
            <person name="Wen J."/>
            <person name="Li J."/>
        </authorList>
    </citation>
    <scope>NUCLEOTIDE SEQUENCE</scope>
    <source>
        <strain evidence="1">Dzin_1.0</strain>
    </source>
</reference>
<protein>
    <submittedName>
        <fullName evidence="1">Uncharacterized protein</fullName>
    </submittedName>
</protein>
<dbReference type="Proteomes" id="UP001085076">
    <property type="component" value="Miscellaneous, Linkage group lg03"/>
</dbReference>
<organism evidence="1 2">
    <name type="scientific">Dioscorea zingiberensis</name>
    <dbReference type="NCBI Taxonomy" id="325984"/>
    <lineage>
        <taxon>Eukaryota</taxon>
        <taxon>Viridiplantae</taxon>
        <taxon>Streptophyta</taxon>
        <taxon>Embryophyta</taxon>
        <taxon>Tracheophyta</taxon>
        <taxon>Spermatophyta</taxon>
        <taxon>Magnoliopsida</taxon>
        <taxon>Liliopsida</taxon>
        <taxon>Dioscoreales</taxon>
        <taxon>Dioscoreaceae</taxon>
        <taxon>Dioscorea</taxon>
    </lineage>
</organism>
<sequence length="139" mass="15707">MSLRSYVGSAACESEKGFGGSIHTRAGSDLELEVHNHESITGFILSNRVFLSFSSFSGGSEESISQMSGSLKALKKKNWKEKLTEALDTLQGYSIEDMNTLYVTLRADRRLAEDFYMRTQSLREYFVDEFLAERRASRP</sequence>